<reference evidence="1 2" key="1">
    <citation type="submission" date="2021-05" db="EMBL/GenBank/DDBJ databases">
        <title>Genome Assembly of Synthetic Allotetraploid Brassica napus Reveals Homoeologous Exchanges between Subgenomes.</title>
        <authorList>
            <person name="Davis J.T."/>
        </authorList>
    </citation>
    <scope>NUCLEOTIDE SEQUENCE [LARGE SCALE GENOMIC DNA]</scope>
    <source>
        <strain evidence="2">cv. Da-Ae</strain>
        <tissue evidence="1">Seedling</tissue>
    </source>
</reference>
<gene>
    <name evidence="1" type="ORF">HID58_086887</name>
</gene>
<dbReference type="Proteomes" id="UP000824890">
    <property type="component" value="Unassembled WGS sequence"/>
</dbReference>
<proteinExistence type="predicted"/>
<comment type="caution">
    <text evidence="1">The sequence shown here is derived from an EMBL/GenBank/DDBJ whole genome shotgun (WGS) entry which is preliminary data.</text>
</comment>
<organism evidence="1 2">
    <name type="scientific">Brassica napus</name>
    <name type="common">Rape</name>
    <dbReference type="NCBI Taxonomy" id="3708"/>
    <lineage>
        <taxon>Eukaryota</taxon>
        <taxon>Viridiplantae</taxon>
        <taxon>Streptophyta</taxon>
        <taxon>Embryophyta</taxon>
        <taxon>Tracheophyta</taxon>
        <taxon>Spermatophyta</taxon>
        <taxon>Magnoliopsida</taxon>
        <taxon>eudicotyledons</taxon>
        <taxon>Gunneridae</taxon>
        <taxon>Pentapetalae</taxon>
        <taxon>rosids</taxon>
        <taxon>malvids</taxon>
        <taxon>Brassicales</taxon>
        <taxon>Brassicaceae</taxon>
        <taxon>Brassiceae</taxon>
        <taxon>Brassica</taxon>
    </lineage>
</organism>
<evidence type="ECO:0000313" key="1">
    <source>
        <dbReference type="EMBL" id="KAH0858626.1"/>
    </source>
</evidence>
<name>A0ABQ7XUB6_BRANA</name>
<protein>
    <submittedName>
        <fullName evidence="1">Uncharacterized protein</fullName>
    </submittedName>
</protein>
<sequence>MNGNVSNGCLPLVSSSECDTEEVRLIRLHLLGVLGELLCKEFDIFYYVTSVSKAHGPSSVLKLPVLGFIVWRARKQREVIIWVQKWRLLSSELWAAV</sequence>
<keyword evidence="2" id="KW-1185">Reference proteome</keyword>
<feature type="non-terminal residue" evidence="1">
    <location>
        <position position="97"/>
    </location>
</feature>
<evidence type="ECO:0000313" key="2">
    <source>
        <dbReference type="Proteomes" id="UP000824890"/>
    </source>
</evidence>
<dbReference type="EMBL" id="JAGKQM010000019">
    <property type="protein sequence ID" value="KAH0858626.1"/>
    <property type="molecule type" value="Genomic_DNA"/>
</dbReference>
<accession>A0ABQ7XUB6</accession>